<evidence type="ECO:0000313" key="2">
    <source>
        <dbReference type="EMBL" id="MEJ8811823.1"/>
    </source>
</evidence>
<reference evidence="2 3" key="1">
    <citation type="submission" date="2024-03" db="EMBL/GenBank/DDBJ databases">
        <title>Novel species of the genus Variovorax.</title>
        <authorList>
            <person name="Liu Q."/>
            <person name="Xin Y.-H."/>
        </authorList>
    </citation>
    <scope>NUCLEOTIDE SEQUENCE [LARGE SCALE GENOMIC DNA]</scope>
    <source>
        <strain evidence="2 3">KACC 18899</strain>
    </source>
</reference>
<evidence type="ECO:0000256" key="1">
    <source>
        <dbReference type="SAM" id="MobiDB-lite"/>
    </source>
</evidence>
<keyword evidence="3" id="KW-1185">Reference proteome</keyword>
<feature type="compositionally biased region" description="Basic and acidic residues" evidence="1">
    <location>
        <begin position="195"/>
        <end position="204"/>
    </location>
</feature>
<dbReference type="EMBL" id="JBBKZU010000004">
    <property type="protein sequence ID" value="MEJ8811823.1"/>
    <property type="molecule type" value="Genomic_DNA"/>
</dbReference>
<organism evidence="2 3">
    <name type="scientific">Variovorax ureilyticus</name>
    <dbReference type="NCBI Taxonomy" id="1836198"/>
    <lineage>
        <taxon>Bacteria</taxon>
        <taxon>Pseudomonadati</taxon>
        <taxon>Pseudomonadota</taxon>
        <taxon>Betaproteobacteria</taxon>
        <taxon>Burkholderiales</taxon>
        <taxon>Comamonadaceae</taxon>
        <taxon>Variovorax</taxon>
    </lineage>
</organism>
<sequence>MLTWTNPGERQSALNAAIYLNPLAAAGSPDDKSDLVALRETDMVQEAARQAAYSVSQIWATHGQMLAISEAVRRVGEAGDDPTPWRIEQELQDLLGEAVVMAEDVRAAGRIEERVVGAFKSMRAPHEWAVRQRIDHIKALAFEKGATEQMADEIAGLQDWLDEPWRDPDELRDLSHWFAEAHADGTGDAAQAKGAEGEEAREKAQASWKSQGRHVAARR</sequence>
<accession>A0ABU8VDS7</accession>
<evidence type="ECO:0000313" key="3">
    <source>
        <dbReference type="Proteomes" id="UP001365846"/>
    </source>
</evidence>
<proteinExistence type="predicted"/>
<dbReference type="Proteomes" id="UP001365846">
    <property type="component" value="Unassembled WGS sequence"/>
</dbReference>
<feature type="region of interest" description="Disordered" evidence="1">
    <location>
        <begin position="182"/>
        <end position="219"/>
    </location>
</feature>
<gene>
    <name evidence="2" type="ORF">WKW77_12150</name>
</gene>
<dbReference type="RefSeq" id="WP_340357087.1">
    <property type="nucleotide sequence ID" value="NZ_JBBKZU010000004.1"/>
</dbReference>
<protein>
    <submittedName>
        <fullName evidence="2">Uncharacterized protein</fullName>
    </submittedName>
</protein>
<comment type="caution">
    <text evidence="2">The sequence shown here is derived from an EMBL/GenBank/DDBJ whole genome shotgun (WGS) entry which is preliminary data.</text>
</comment>
<name>A0ABU8VDS7_9BURK</name>